<feature type="domain" description="FAD-binding" evidence="9">
    <location>
        <begin position="280"/>
        <end position="358"/>
    </location>
</feature>
<keyword evidence="8" id="KW-0812">Transmembrane</keyword>
<dbReference type="VEuPathDB" id="FungiDB:M_BR32_EuGene_00046381"/>
<dbReference type="SUPFAM" id="SSF51905">
    <property type="entry name" value="FAD/NAD(P)-binding domain"/>
    <property type="match status" value="1"/>
</dbReference>
<dbReference type="Pfam" id="PF01494">
    <property type="entry name" value="FAD_binding_3"/>
    <property type="match status" value="2"/>
</dbReference>
<dbReference type="PANTHER" id="PTHR46028:SF2">
    <property type="entry name" value="KYNURENINE 3-MONOOXYGENASE"/>
    <property type="match status" value="1"/>
</dbReference>
<dbReference type="AlphaFoldDB" id="A0A4P7NBI9"/>
<evidence type="ECO:0000256" key="1">
    <source>
        <dbReference type="ARBA" id="ARBA00001974"/>
    </source>
</evidence>
<evidence type="ECO:0000256" key="3">
    <source>
        <dbReference type="ARBA" id="ARBA00022827"/>
    </source>
</evidence>
<accession>A0A4P7NBI9</accession>
<feature type="region of interest" description="Disordered" evidence="7">
    <location>
        <begin position="381"/>
        <end position="401"/>
    </location>
</feature>
<dbReference type="EMBL" id="CP034206">
    <property type="protein sequence ID" value="QBZ59142.1"/>
    <property type="molecule type" value="Genomic_DNA"/>
</dbReference>
<evidence type="ECO:0000256" key="8">
    <source>
        <dbReference type="SAM" id="Phobius"/>
    </source>
</evidence>
<dbReference type="Gene3D" id="3.50.50.60">
    <property type="entry name" value="FAD/NAD(P)-binding domain"/>
    <property type="match status" value="1"/>
</dbReference>
<dbReference type="PANTHER" id="PTHR46028">
    <property type="entry name" value="KYNURENINE 3-MONOOXYGENASE"/>
    <property type="match status" value="1"/>
</dbReference>
<evidence type="ECO:0000313" key="10">
    <source>
        <dbReference type="EMBL" id="QBZ59142.1"/>
    </source>
</evidence>
<keyword evidence="2" id="KW-0285">Flavoprotein</keyword>
<keyword evidence="6" id="KW-0503">Monooxygenase</keyword>
<dbReference type="GO" id="GO:0005741">
    <property type="term" value="C:mitochondrial outer membrane"/>
    <property type="evidence" value="ECO:0007669"/>
    <property type="project" value="TreeGrafter"/>
</dbReference>
<dbReference type="GO" id="GO:0004502">
    <property type="term" value="F:kynurenine 3-monooxygenase activity"/>
    <property type="evidence" value="ECO:0007669"/>
    <property type="project" value="TreeGrafter"/>
</dbReference>
<dbReference type="InterPro" id="IPR002938">
    <property type="entry name" value="FAD-bd"/>
</dbReference>
<feature type="domain" description="FAD-binding" evidence="9">
    <location>
        <begin position="2"/>
        <end position="193"/>
    </location>
</feature>
<evidence type="ECO:0000256" key="7">
    <source>
        <dbReference type="SAM" id="MobiDB-lite"/>
    </source>
</evidence>
<protein>
    <recommendedName>
        <fullName evidence="9">FAD-binding domain-containing protein</fullName>
    </recommendedName>
</protein>
<keyword evidence="5" id="KW-0560">Oxidoreductase</keyword>
<evidence type="ECO:0000313" key="11">
    <source>
        <dbReference type="Proteomes" id="UP000294847"/>
    </source>
</evidence>
<keyword evidence="8" id="KW-1133">Transmembrane helix</keyword>
<sequence>MKIVICGAGPVGALAAIYAARRGHEVEIYELRGDTALEETEVTRQLGKSINLTMSDRGFEALRDSGDVDLVGDVVQGTLAVHMREVHRASSISCQKSTRMRYDANGKHLNVVSRGTLRDILLERVRKLPNTKIFFNSKLVHADLNARFAVFSDSTVKEAWGAEHQYRRVSFDLLIGADGAHSAVRHQMARYTHMNLTQTWLDTWWCEFHISPRPGVHMEPRLASDALHIWPEADFMFLAMPNRDGSFTCNLFAPRAVFDDLAVRAGGGGGGKDHAAAEAALTDFFQRHFPGIVPELMTAAELRAQFSRTTPSALHDMRVSKVNHGDRCVLVGDAAHAMVPFYGQGLNVGLEDVRILFTEYLCCPSSPAPAATAWLAEKGGPNVGRGSPTTATTTKPSMAESLSAYSARRQPDVAVMSTLALRNYGEMRHGGTAAKRARRAIEETLQVWVPSAGWRTLYARVAFSTESFVEIERKNARQGWILTAWAFLLLLAVVAALVRFMLCHYC</sequence>
<organism evidence="10 11">
    <name type="scientific">Pyricularia oryzae</name>
    <name type="common">Rice blast fungus</name>
    <name type="synonym">Magnaporthe oryzae</name>
    <dbReference type="NCBI Taxonomy" id="318829"/>
    <lineage>
        <taxon>Eukaryota</taxon>
        <taxon>Fungi</taxon>
        <taxon>Dikarya</taxon>
        <taxon>Ascomycota</taxon>
        <taxon>Pezizomycotina</taxon>
        <taxon>Sordariomycetes</taxon>
        <taxon>Sordariomycetidae</taxon>
        <taxon>Magnaporthales</taxon>
        <taxon>Pyriculariaceae</taxon>
        <taxon>Pyricularia</taxon>
    </lineage>
</organism>
<dbReference type="InterPro" id="IPR036188">
    <property type="entry name" value="FAD/NAD-bd_sf"/>
</dbReference>
<feature type="compositionally biased region" description="Polar residues" evidence="7">
    <location>
        <begin position="387"/>
        <end position="396"/>
    </location>
</feature>
<name>A0A4P7NBI9_PYROR</name>
<dbReference type="PRINTS" id="PR00420">
    <property type="entry name" value="RNGMNOXGNASE"/>
</dbReference>
<keyword evidence="3" id="KW-0274">FAD</keyword>
<dbReference type="GO" id="GO:0070189">
    <property type="term" value="P:kynurenine metabolic process"/>
    <property type="evidence" value="ECO:0007669"/>
    <property type="project" value="TreeGrafter"/>
</dbReference>
<gene>
    <name evidence="10" type="ORF">PoMZ_04102</name>
</gene>
<dbReference type="Proteomes" id="UP000294847">
    <property type="component" value="Chromosome 3"/>
</dbReference>
<keyword evidence="8" id="KW-0472">Membrane</keyword>
<evidence type="ECO:0000259" key="9">
    <source>
        <dbReference type="Pfam" id="PF01494"/>
    </source>
</evidence>
<dbReference type="GO" id="GO:0071949">
    <property type="term" value="F:FAD binding"/>
    <property type="evidence" value="ECO:0007669"/>
    <property type="project" value="InterPro"/>
</dbReference>
<comment type="cofactor">
    <cofactor evidence="1">
        <name>FAD</name>
        <dbReference type="ChEBI" id="CHEBI:57692"/>
    </cofactor>
</comment>
<evidence type="ECO:0000256" key="5">
    <source>
        <dbReference type="ARBA" id="ARBA00023002"/>
    </source>
</evidence>
<evidence type="ECO:0000256" key="6">
    <source>
        <dbReference type="ARBA" id="ARBA00023033"/>
    </source>
</evidence>
<feature type="transmembrane region" description="Helical" evidence="8">
    <location>
        <begin position="480"/>
        <end position="502"/>
    </location>
</feature>
<keyword evidence="4" id="KW-0521">NADP</keyword>
<evidence type="ECO:0000256" key="2">
    <source>
        <dbReference type="ARBA" id="ARBA00022630"/>
    </source>
</evidence>
<reference evidence="10 11" key="1">
    <citation type="journal article" date="2019" name="Mol. Biol. Evol.">
        <title>Blast fungal genomes show frequent chromosomal changes, gene gains and losses, and effector gene turnover.</title>
        <authorList>
            <person name="Gomez Luciano L.B."/>
            <person name="Jason Tsai I."/>
            <person name="Chuma I."/>
            <person name="Tosa Y."/>
            <person name="Chen Y.H."/>
            <person name="Li J.Y."/>
            <person name="Li M.Y."/>
            <person name="Jade Lu M.Y."/>
            <person name="Nakayashiki H."/>
            <person name="Li W.H."/>
        </authorList>
    </citation>
    <scope>NUCLEOTIDE SEQUENCE [LARGE SCALE GENOMIC DNA]</scope>
    <source>
        <strain evidence="10">MZ5-1-6</strain>
    </source>
</reference>
<proteinExistence type="predicted"/>
<dbReference type="SMR" id="A0A4P7NBI9"/>
<evidence type="ECO:0000256" key="4">
    <source>
        <dbReference type="ARBA" id="ARBA00022857"/>
    </source>
</evidence>